<proteinExistence type="predicted"/>
<gene>
    <name evidence="1" type="ORF">DFW101_3490</name>
</gene>
<reference evidence="2" key="1">
    <citation type="journal article" date="2015" name="Genome Announc.">
        <title>High-Quality Draft Genome Sequence of Desulfovibrio carbinoliphilus FW-101-2B, an Organic Acid-Oxidizing Sulfate-Reducing Bacterium Isolated from Uranium(VI)-Contaminated Groundwater.</title>
        <authorList>
            <person name="Ramsay B.D."/>
            <person name="Hwang C."/>
            <person name="Woo H.L."/>
            <person name="Carroll S.L."/>
            <person name="Lucas S."/>
            <person name="Han J."/>
            <person name="Lapidus A.L."/>
            <person name="Cheng J.F."/>
            <person name="Goodwin L.A."/>
            <person name="Pitluck S."/>
            <person name="Peters L."/>
            <person name="Chertkov O."/>
            <person name="Held B."/>
            <person name="Detter J.C."/>
            <person name="Han C.S."/>
            <person name="Tapia R."/>
            <person name="Land M.L."/>
            <person name="Hauser L.J."/>
            <person name="Kyrpides N.C."/>
            <person name="Ivanova N.N."/>
            <person name="Mikhailova N."/>
            <person name="Pagani I."/>
            <person name="Woyke T."/>
            <person name="Arkin A.P."/>
            <person name="Dehal P."/>
            <person name="Chivian D."/>
            <person name="Criddle C.S."/>
            <person name="Wu W."/>
            <person name="Chakraborty R."/>
            <person name="Hazen T.C."/>
            <person name="Fields M.W."/>
        </authorList>
    </citation>
    <scope>NUCLEOTIDE SEQUENCE [LARGE SCALE GENOMIC DNA]</scope>
    <source>
        <strain evidence="2">FW-101-2B</strain>
    </source>
</reference>
<protein>
    <submittedName>
        <fullName evidence="1">Uncharacterized protein</fullName>
    </submittedName>
</protein>
<keyword evidence="2" id="KW-1185">Reference proteome</keyword>
<name>G7QC42_9BACT</name>
<dbReference type="Proteomes" id="UP000004662">
    <property type="component" value="Chromosome"/>
</dbReference>
<dbReference type="EMBL" id="CM001368">
    <property type="protein sequence ID" value="EHJ49488.1"/>
    <property type="molecule type" value="Genomic_DNA"/>
</dbReference>
<sequence length="57" mass="6369">MPLKKIPVRLSVCIGQLMTRGPFLASRIAFVQSRHELPVFMLHALQSGSGFMIFPRG</sequence>
<evidence type="ECO:0000313" key="1">
    <source>
        <dbReference type="EMBL" id="EHJ49488.1"/>
    </source>
</evidence>
<dbReference type="AlphaFoldDB" id="G7QC42"/>
<evidence type="ECO:0000313" key="2">
    <source>
        <dbReference type="Proteomes" id="UP000004662"/>
    </source>
</evidence>
<organism evidence="1 2">
    <name type="scientific">Solidesulfovibrio carbinoliphilus subsp. oakridgensis</name>
    <dbReference type="NCBI Taxonomy" id="694327"/>
    <lineage>
        <taxon>Bacteria</taxon>
        <taxon>Pseudomonadati</taxon>
        <taxon>Thermodesulfobacteriota</taxon>
        <taxon>Desulfovibrionia</taxon>
        <taxon>Desulfovibrionales</taxon>
        <taxon>Desulfovibrionaceae</taxon>
        <taxon>Solidesulfovibrio</taxon>
    </lineage>
</organism>
<dbReference type="HOGENOM" id="CLU_2989318_0_0_7"/>
<accession>G7QC42</accession>